<feature type="region of interest" description="Disordered" evidence="1">
    <location>
        <begin position="27"/>
        <end position="52"/>
    </location>
</feature>
<sequence>MVWPAICPPLPFPSALLPTPRVAAVPQKLHTRPRSPNKAFRGTGRCRDPGSG</sequence>
<name>A0A061SGU7_9CHLO</name>
<protein>
    <submittedName>
        <fullName evidence="2">Uncharacterized protein</fullName>
    </submittedName>
</protein>
<dbReference type="AlphaFoldDB" id="A0A061SGU7"/>
<gene>
    <name evidence="2" type="ORF">TSPGSL018_3162</name>
</gene>
<proteinExistence type="predicted"/>
<organism evidence="2">
    <name type="scientific">Tetraselmis sp. GSL018</name>
    <dbReference type="NCBI Taxonomy" id="582737"/>
    <lineage>
        <taxon>Eukaryota</taxon>
        <taxon>Viridiplantae</taxon>
        <taxon>Chlorophyta</taxon>
        <taxon>core chlorophytes</taxon>
        <taxon>Chlorodendrophyceae</taxon>
        <taxon>Chlorodendrales</taxon>
        <taxon>Chlorodendraceae</taxon>
        <taxon>Tetraselmis</taxon>
    </lineage>
</organism>
<accession>A0A061SGU7</accession>
<evidence type="ECO:0000256" key="1">
    <source>
        <dbReference type="SAM" id="MobiDB-lite"/>
    </source>
</evidence>
<dbReference type="EMBL" id="GBEZ01001464">
    <property type="protein sequence ID" value="JAC83508.1"/>
    <property type="molecule type" value="Transcribed_RNA"/>
</dbReference>
<reference evidence="2" key="1">
    <citation type="submission" date="2014-05" db="EMBL/GenBank/DDBJ databases">
        <title>The transcriptome of the halophilic microalga Tetraselmis sp. GSL018 isolated from the Great Salt Lake, Utah.</title>
        <authorList>
            <person name="Jinkerson R.E."/>
            <person name="D'Adamo S."/>
            <person name="Posewitz M.C."/>
        </authorList>
    </citation>
    <scope>NUCLEOTIDE SEQUENCE</scope>
    <source>
        <strain evidence="2">GSL018</strain>
    </source>
</reference>
<evidence type="ECO:0000313" key="2">
    <source>
        <dbReference type="EMBL" id="JAC83508.1"/>
    </source>
</evidence>